<accession>A0A3P3QEM6</accession>
<dbReference type="Proteomes" id="UP000276260">
    <property type="component" value="Unassembled WGS sequence"/>
</dbReference>
<reference evidence="2 3" key="1">
    <citation type="submission" date="2018-11" db="EMBL/GenBank/DDBJ databases">
        <title>Draft genome analysis of Rheinheimera mesophila isolated from an industrial waste site.</title>
        <authorList>
            <person name="Yu Q."/>
            <person name="Qi Y."/>
            <person name="Zhang H."/>
            <person name="Lu Y."/>
            <person name="Pu J."/>
        </authorList>
    </citation>
    <scope>NUCLEOTIDE SEQUENCE [LARGE SCALE GENOMIC DNA]</scope>
    <source>
        <strain evidence="2 3">IITR13</strain>
    </source>
</reference>
<dbReference type="PANTHER" id="PTHR12117:SF0">
    <property type="entry name" value="PROLYL 3-HYDROXYLASE OGFOD1"/>
    <property type="match status" value="1"/>
</dbReference>
<dbReference type="GO" id="GO:0006449">
    <property type="term" value="P:regulation of translational termination"/>
    <property type="evidence" value="ECO:0007669"/>
    <property type="project" value="TreeGrafter"/>
</dbReference>
<dbReference type="Pfam" id="PF13661">
    <property type="entry name" value="2OG-FeII_Oxy_4"/>
    <property type="match status" value="1"/>
</dbReference>
<keyword evidence="3" id="KW-1185">Reference proteome</keyword>
<sequence>MFALNRDRAVFAEQFAKTGVVSIPSILLPEFASAIRREMEVLPWETAYVEAGKAKKTDMRKMDKAQRQQILQQVVLSAREDKYQFCYDTYMLITHYLQRTNPHSVLHAFVEHICGEAMLQFMREITGAPQIIKADAQASCYLPGHFLKQHDDDGKPSNQERIVAYTIGFSAPWQAHWGGLLHLQNQAGEVEQSLMPSFNTLTVFSVPRQHFVSQVASYCPEPRLSIVGWFRSDRN</sequence>
<dbReference type="AlphaFoldDB" id="A0A3P3QEM6"/>
<dbReference type="RefSeq" id="WP_052749370.1">
    <property type="nucleotide sequence ID" value="NZ_LAVS01000086.1"/>
</dbReference>
<evidence type="ECO:0000313" key="3">
    <source>
        <dbReference type="Proteomes" id="UP000276260"/>
    </source>
</evidence>
<dbReference type="InterPro" id="IPR039558">
    <property type="entry name" value="TPA1/OFD1_N"/>
</dbReference>
<dbReference type="OrthoDB" id="9783171at2"/>
<dbReference type="GO" id="GO:0005737">
    <property type="term" value="C:cytoplasm"/>
    <property type="evidence" value="ECO:0007669"/>
    <property type="project" value="TreeGrafter"/>
</dbReference>
<comment type="caution">
    <text evidence="2">The sequence shown here is derived from an EMBL/GenBank/DDBJ whole genome shotgun (WGS) entry which is preliminary data.</text>
</comment>
<evidence type="ECO:0000259" key="1">
    <source>
        <dbReference type="Pfam" id="PF13661"/>
    </source>
</evidence>
<organism evidence="2 3">
    <name type="scientific">Rheinheimera mesophila</name>
    <dbReference type="NCBI Taxonomy" id="1547515"/>
    <lineage>
        <taxon>Bacteria</taxon>
        <taxon>Pseudomonadati</taxon>
        <taxon>Pseudomonadota</taxon>
        <taxon>Gammaproteobacteria</taxon>
        <taxon>Chromatiales</taxon>
        <taxon>Chromatiaceae</taxon>
        <taxon>Rheinheimera</taxon>
    </lineage>
</organism>
<feature type="domain" description="Prolyl 3,4-dihydroxylase TPA1/OFD1 N-terminal" evidence="1">
    <location>
        <begin position="137"/>
        <end position="231"/>
    </location>
</feature>
<dbReference type="EMBL" id="RRCF01000004">
    <property type="protein sequence ID" value="RRJ19596.1"/>
    <property type="molecule type" value="Genomic_DNA"/>
</dbReference>
<gene>
    <name evidence="2" type="ORF">EIK76_14180</name>
</gene>
<dbReference type="InterPro" id="IPR051842">
    <property type="entry name" value="uS12_prolyl_hydroxylase"/>
</dbReference>
<proteinExistence type="predicted"/>
<evidence type="ECO:0000313" key="2">
    <source>
        <dbReference type="EMBL" id="RRJ19596.1"/>
    </source>
</evidence>
<protein>
    <recommendedName>
        <fullName evidence="1">Prolyl 3,4-dihydroxylase TPA1/OFD1 N-terminal domain-containing protein</fullName>
    </recommendedName>
</protein>
<dbReference type="PANTHER" id="PTHR12117">
    <property type="entry name" value="HISTONE ACETYLTRANSFERASE COMPLEX"/>
    <property type="match status" value="1"/>
</dbReference>
<name>A0A3P3QEM6_9GAMM</name>
<dbReference type="GO" id="GO:0031543">
    <property type="term" value="F:peptidyl-proline dioxygenase activity"/>
    <property type="evidence" value="ECO:0007669"/>
    <property type="project" value="TreeGrafter"/>
</dbReference>
<dbReference type="Gene3D" id="2.60.120.620">
    <property type="entry name" value="q2cbj1_9rhob like domain"/>
    <property type="match status" value="1"/>
</dbReference>